<dbReference type="EMBL" id="MH899585">
    <property type="protein sequence ID" value="AYP69268.1"/>
    <property type="molecule type" value="Genomic_DNA"/>
</dbReference>
<proteinExistence type="predicted"/>
<name>A0A3G3BYF2_9CAUD</name>
<evidence type="ECO:0000313" key="2">
    <source>
        <dbReference type="Proteomes" id="UP000278488"/>
    </source>
</evidence>
<organism evidence="1 2">
    <name type="scientific">Klebsiella phage Pylas</name>
    <dbReference type="NCBI Taxonomy" id="2419682"/>
    <lineage>
        <taxon>Viruses</taxon>
        <taxon>Duplodnaviria</taxon>
        <taxon>Heunggongvirae</taxon>
        <taxon>Uroviricota</taxon>
        <taxon>Caudoviricetes</taxon>
        <taxon>Schitoviridae</taxon>
        <taxon>Humphriesvirinae</taxon>
        <taxon>Pylasvirus</taxon>
        <taxon>Pylasvirus pylas</taxon>
    </lineage>
</organism>
<gene>
    <name evidence="1" type="ORF">Pylas_014</name>
</gene>
<sequence length="80" mass="9217">MSKKVKETSKVGTVNLGYVPEYTVTYSREEKIWGVHINGTSVYILKRPVNKKNMYYVGTRYFKTLRDAIFSVVIGSTMPF</sequence>
<protein>
    <submittedName>
        <fullName evidence="1">Uncharacterized protein</fullName>
    </submittedName>
</protein>
<reference evidence="2" key="1">
    <citation type="submission" date="2018-09" db="EMBL/GenBank/DDBJ databases">
        <title>Complete genome of Klebsiella pneumoniae phage Pylas.</title>
        <authorList>
            <person name="Powell J.E."/>
            <person name="Lessor L."/>
            <person name="O'Leary C.J."/>
            <person name="Liu M."/>
        </authorList>
    </citation>
    <scope>NUCLEOTIDE SEQUENCE [LARGE SCALE GENOMIC DNA]</scope>
</reference>
<keyword evidence="2" id="KW-1185">Reference proteome</keyword>
<dbReference type="Pfam" id="PF25713">
    <property type="entry name" value="N4_GP8"/>
    <property type="match status" value="1"/>
</dbReference>
<dbReference type="InterPro" id="IPR057903">
    <property type="entry name" value="Phage_N4_Gp8"/>
</dbReference>
<dbReference type="Proteomes" id="UP000278488">
    <property type="component" value="Segment"/>
</dbReference>
<accession>A0A3G3BYF2</accession>
<evidence type="ECO:0000313" key="1">
    <source>
        <dbReference type="EMBL" id="AYP69268.1"/>
    </source>
</evidence>